<dbReference type="PANTHER" id="PTHR30011:SF32">
    <property type="entry name" value="CONSERVED PROTEIN"/>
    <property type="match status" value="1"/>
</dbReference>
<reference evidence="2 3" key="1">
    <citation type="submission" date="2015-07" db="EMBL/GenBank/DDBJ databases">
        <title>Complete genome sequence of Mycobacterium goodii X7B, a facultative thermophilic biodesulfurizing bacterium.</title>
        <authorList>
            <person name="Yu B."/>
            <person name="Li F."/>
            <person name="Xu P."/>
        </authorList>
    </citation>
    <scope>NUCLEOTIDE SEQUENCE [LARGE SCALE GENOMIC DNA]</scope>
    <source>
        <strain evidence="2 3">X7B</strain>
    </source>
</reference>
<dbReference type="GO" id="GO:0016705">
    <property type="term" value="F:oxidoreductase activity, acting on paired donors, with incorporation or reduction of molecular oxygen"/>
    <property type="evidence" value="ECO:0007669"/>
    <property type="project" value="InterPro"/>
</dbReference>
<dbReference type="Pfam" id="PF00296">
    <property type="entry name" value="Bac_luciferase"/>
    <property type="match status" value="1"/>
</dbReference>
<dbReference type="GO" id="GO:0004497">
    <property type="term" value="F:monooxygenase activity"/>
    <property type="evidence" value="ECO:0007669"/>
    <property type="project" value="UniProtKB-KW"/>
</dbReference>
<dbReference type="InterPro" id="IPR051260">
    <property type="entry name" value="Diverse_substr_monoxygenases"/>
</dbReference>
<dbReference type="AlphaFoldDB" id="A0A0K0XGA6"/>
<protein>
    <submittedName>
        <fullName evidence="2">Monooxygenase</fullName>
    </submittedName>
</protein>
<proteinExistence type="predicted"/>
<dbReference type="InterPro" id="IPR011251">
    <property type="entry name" value="Luciferase-like_dom"/>
</dbReference>
<evidence type="ECO:0000313" key="2">
    <source>
        <dbReference type="EMBL" id="AKS36434.1"/>
    </source>
</evidence>
<keyword evidence="2" id="KW-0503">Monooxygenase</keyword>
<gene>
    <name evidence="2" type="ORF">AFA91_18205</name>
</gene>
<name>A0A0K0XGA6_MYCGD</name>
<dbReference type="NCBIfam" id="TIGR03619">
    <property type="entry name" value="F420_Rv2161c"/>
    <property type="match status" value="1"/>
</dbReference>
<feature type="domain" description="Luciferase-like" evidence="1">
    <location>
        <begin position="17"/>
        <end position="256"/>
    </location>
</feature>
<dbReference type="InterPro" id="IPR019921">
    <property type="entry name" value="Lucif-like_OxRdtase_Rv2161c"/>
</dbReference>
<dbReference type="EMBL" id="CP012150">
    <property type="protein sequence ID" value="AKS36434.1"/>
    <property type="molecule type" value="Genomic_DNA"/>
</dbReference>
<organism evidence="2 3">
    <name type="scientific">Mycolicibacterium goodii</name>
    <name type="common">Mycobacterium goodii</name>
    <dbReference type="NCBI Taxonomy" id="134601"/>
    <lineage>
        <taxon>Bacteria</taxon>
        <taxon>Bacillati</taxon>
        <taxon>Actinomycetota</taxon>
        <taxon>Actinomycetes</taxon>
        <taxon>Mycobacteriales</taxon>
        <taxon>Mycobacteriaceae</taxon>
        <taxon>Mycolicibacterium</taxon>
    </lineage>
</organism>
<accession>A0A0K0XGA6</accession>
<dbReference type="PATRIC" id="fig|134601.6.peg.3772"/>
<dbReference type="InterPro" id="IPR036661">
    <property type="entry name" value="Luciferase-like_sf"/>
</dbReference>
<dbReference type="Gene3D" id="3.20.20.30">
    <property type="entry name" value="Luciferase-like domain"/>
    <property type="match status" value="1"/>
</dbReference>
<evidence type="ECO:0000313" key="3">
    <source>
        <dbReference type="Proteomes" id="UP000062255"/>
    </source>
</evidence>
<dbReference type="KEGG" id="mgo:AFA91_18205"/>
<dbReference type="RefSeq" id="WP_049748848.1">
    <property type="nucleotide sequence ID" value="NZ_CP012150.1"/>
</dbReference>
<evidence type="ECO:0000259" key="1">
    <source>
        <dbReference type="Pfam" id="PF00296"/>
    </source>
</evidence>
<dbReference type="PANTHER" id="PTHR30011">
    <property type="entry name" value="ALKANESULFONATE MONOOXYGENASE-RELATED"/>
    <property type="match status" value="1"/>
</dbReference>
<dbReference type="OrthoDB" id="3206024at2"/>
<sequence>MKLGLRLPQRLGVDLRHDVVAAARAAEAAGFASLWTYERLLFPRNPVETYAGTGAPWPTHSRQAADPLAILTAAAVVTEKVRLGTSVLVAALHTPVQLAKALATIDQISGGRMIAGLGAGWSTDEFRAAGARRAERGRWLDETLDVLDTVWTRDPVTFRSDHVVIEDAAVLPRPVAKIPVLLAGGGSIPGPDGTSKAMQRIATRADGWLPLLTAPGRSGAARLRGDWDRIRNMAAGHGRDPGRMEMIVVGNVTFTEHPAGPDRAAFVGTLDQIIEDVHTAAEAGADELIIDLNLQDWFRSTSQMLDTAVQIRERCAAV</sequence>
<keyword evidence="2" id="KW-0560">Oxidoreductase</keyword>
<dbReference type="SUPFAM" id="SSF51679">
    <property type="entry name" value="Bacterial luciferase-like"/>
    <property type="match status" value="1"/>
</dbReference>
<dbReference type="Proteomes" id="UP000062255">
    <property type="component" value="Chromosome"/>
</dbReference>
<dbReference type="STRING" id="134601.AFA91_18205"/>